<keyword evidence="1" id="KW-0812">Transmembrane</keyword>
<feature type="transmembrane region" description="Helical" evidence="1">
    <location>
        <begin position="182"/>
        <end position="200"/>
    </location>
</feature>
<evidence type="ECO:0000256" key="1">
    <source>
        <dbReference type="SAM" id="Phobius"/>
    </source>
</evidence>
<feature type="signal peptide" evidence="2">
    <location>
        <begin position="1"/>
        <end position="22"/>
    </location>
</feature>
<feature type="transmembrane region" description="Helical" evidence="1">
    <location>
        <begin position="283"/>
        <end position="303"/>
    </location>
</feature>
<keyword evidence="4" id="KW-1185">Reference proteome</keyword>
<evidence type="ECO:0000313" key="3">
    <source>
        <dbReference type="EMBL" id="KAF7268751.1"/>
    </source>
</evidence>
<feature type="transmembrane region" description="Helical" evidence="1">
    <location>
        <begin position="250"/>
        <end position="276"/>
    </location>
</feature>
<proteinExistence type="predicted"/>
<name>A0A834M1S8_RHYFE</name>
<sequence>MTFLRALAFLLFFINCAFLSNGISLERLQDVVLRSRRYAYQKPDKCELDGVNDNLCFYGSSKVPYQMAILNITKGTGFVVDNIGKKVAILDKGGNGVILDNESNTGVQVNSPPTSNLEFPDILAEYNVSHAFERYKDNSFRFDDYNPEYNLGNYRGNFNPNLFLREATLSFGNDFADFVNEAVGTAGSLVWGVMAVFLELMKPMSMILAPFVILATAGFLVVKAGIMAIWKIFKTLANFALKIAGGVVTLIAAAISVPLGLIIVALNGLMAFFLVLYEIAKKLTLADILGFMLASPFIIFEIIAGLGGMVLFGIAGVFTIAFHIVKLVAKGIISVIKSGIQFITNMVLRFFGLRVSVKISYNDHIQEGSQLLLDLFNNQNQKYRRGYELQPLVDFTEGISYRKPFKIYGVNMGQVIKTLTDPTIPDGLRMASEIVSVFSPFQIPRFFNRAMAGLFSSSVSLLANERDPGYVRSVIPSVNLPPGTELQLRPNNAPPLELPTYQLIQQVPQLDAVFKTLNDYSMATRNISLIEQLERDPEFKNQINIGIRRILAA</sequence>
<accession>A0A834M1S8</accession>
<feature type="transmembrane region" description="Helical" evidence="1">
    <location>
        <begin position="309"/>
        <end position="329"/>
    </location>
</feature>
<comment type="caution">
    <text evidence="3">The sequence shown here is derived from an EMBL/GenBank/DDBJ whole genome shotgun (WGS) entry which is preliminary data.</text>
</comment>
<dbReference type="AlphaFoldDB" id="A0A834M1S8"/>
<keyword evidence="1" id="KW-0472">Membrane</keyword>
<keyword evidence="1" id="KW-1133">Transmembrane helix</keyword>
<keyword evidence="2" id="KW-0732">Signal</keyword>
<protein>
    <submittedName>
        <fullName evidence="3">Uncharacterized protein</fullName>
    </submittedName>
</protein>
<dbReference type="Proteomes" id="UP000625711">
    <property type="component" value="Unassembled WGS sequence"/>
</dbReference>
<feature type="chain" id="PRO_5032765253" evidence="2">
    <location>
        <begin position="23"/>
        <end position="553"/>
    </location>
</feature>
<feature type="transmembrane region" description="Helical" evidence="1">
    <location>
        <begin position="207"/>
        <end position="230"/>
    </location>
</feature>
<organism evidence="3 4">
    <name type="scientific">Rhynchophorus ferrugineus</name>
    <name type="common">Red palm weevil</name>
    <name type="synonym">Curculio ferrugineus</name>
    <dbReference type="NCBI Taxonomy" id="354439"/>
    <lineage>
        <taxon>Eukaryota</taxon>
        <taxon>Metazoa</taxon>
        <taxon>Ecdysozoa</taxon>
        <taxon>Arthropoda</taxon>
        <taxon>Hexapoda</taxon>
        <taxon>Insecta</taxon>
        <taxon>Pterygota</taxon>
        <taxon>Neoptera</taxon>
        <taxon>Endopterygota</taxon>
        <taxon>Coleoptera</taxon>
        <taxon>Polyphaga</taxon>
        <taxon>Cucujiformia</taxon>
        <taxon>Curculionidae</taxon>
        <taxon>Dryophthorinae</taxon>
        <taxon>Rhynchophorus</taxon>
    </lineage>
</organism>
<evidence type="ECO:0000256" key="2">
    <source>
        <dbReference type="SAM" id="SignalP"/>
    </source>
</evidence>
<evidence type="ECO:0000313" key="4">
    <source>
        <dbReference type="Proteomes" id="UP000625711"/>
    </source>
</evidence>
<reference evidence="3" key="1">
    <citation type="submission" date="2020-08" db="EMBL/GenBank/DDBJ databases">
        <title>Genome sequencing and assembly of the red palm weevil Rhynchophorus ferrugineus.</title>
        <authorList>
            <person name="Dias G.B."/>
            <person name="Bergman C.M."/>
            <person name="Manee M."/>
        </authorList>
    </citation>
    <scope>NUCLEOTIDE SEQUENCE</scope>
    <source>
        <strain evidence="3">AA-2017</strain>
        <tissue evidence="3">Whole larva</tissue>
    </source>
</reference>
<dbReference type="EMBL" id="JAACXV010014301">
    <property type="protein sequence ID" value="KAF7268751.1"/>
    <property type="molecule type" value="Genomic_DNA"/>
</dbReference>
<gene>
    <name evidence="3" type="ORF">GWI33_018103</name>
</gene>
<dbReference type="OrthoDB" id="10595569at2759"/>